<dbReference type="GeneID" id="80558789"/>
<dbReference type="RefSeq" id="YP_010842192.1">
    <property type="nucleotide sequence ID" value="NC_079139.1"/>
</dbReference>
<sequence>MKKSKLYFKITNENENHHGFQYKDGINYLIKPFSTEGSCVRGRLYFTKSKYILRFLYFGVYLREIHLPTDNPDFKMIKDSSGDKYGANMIILGTKRELKNPETFKYLESIGVNIFECQYYILDWVVKNNCNIIRKYINQYLTNDKLKEFCVENENDIYSFCDKYIREYETFKYKLCECFGLCNDFKSIVEIDSGTKLVIEELVKNFMNNKNSHKQECPCNSTLKYILLKCSQEVIITIGKKYLTDNIMYYLVKRTYMFGDLDFFKNLLKARSLIKKYNYGIVHDYNYSVMDIRKHYETCHSLPCYENSIKYLIQYYDPMMIKELVFVGAPTNINPAYFISYDQANKSYRWYFYFLKNLCVSEKN</sequence>
<keyword evidence="2" id="KW-1185">Reference proteome</keyword>
<organism evidence="1 2">
    <name type="scientific">Cotonvirus japonicus</name>
    <dbReference type="NCBI Taxonomy" id="2811091"/>
    <lineage>
        <taxon>Viruses</taxon>
        <taxon>Varidnaviria</taxon>
        <taxon>Bamfordvirae</taxon>
        <taxon>Nucleocytoviricota</taxon>
        <taxon>Megaviricetes</taxon>
        <taxon>Imitervirales</taxon>
        <taxon>Mimiviridae</taxon>
        <taxon>Megamimivirinae</taxon>
        <taxon>Cotonvirus</taxon>
        <taxon>Cotonvirus japonicum</taxon>
    </lineage>
</organism>
<dbReference type="EMBL" id="AP024483">
    <property type="protein sequence ID" value="BCS83584.1"/>
    <property type="molecule type" value="Genomic_DNA"/>
</dbReference>
<dbReference type="Proteomes" id="UP001321479">
    <property type="component" value="Segment"/>
</dbReference>
<evidence type="ECO:0000313" key="2">
    <source>
        <dbReference type="Proteomes" id="UP001321479"/>
    </source>
</evidence>
<accession>A0ABM7NTU6</accession>
<proteinExistence type="predicted"/>
<name>A0ABM7NTU6_9VIRU</name>
<protein>
    <submittedName>
        <fullName evidence="1">Repeat protein</fullName>
    </submittedName>
</protein>
<evidence type="ECO:0000313" key="1">
    <source>
        <dbReference type="EMBL" id="BCS83584.1"/>
    </source>
</evidence>
<reference evidence="1 2" key="1">
    <citation type="submission" date="2021-02" db="EMBL/GenBank/DDBJ databases">
        <title>Cotonvirus japonicus, which uses Golgi apparatus of host cells for its virion factory, phylogenetically links tailed tupanvirus and icosahedral mimivirus.</title>
        <authorList>
            <person name="Takahashi H."/>
            <person name="Fukaya S."/>
            <person name="Song C."/>
            <person name="Murata K."/>
            <person name="Takemura M."/>
        </authorList>
    </citation>
    <scope>NUCLEOTIDE SEQUENCE [LARGE SCALE GENOMIC DNA]</scope>
</reference>